<comment type="similarity">
    <text evidence="2">Belongs to the Mediator complex subunit 27 family.</text>
</comment>
<dbReference type="Proteomes" id="UP000326939">
    <property type="component" value="Chromosome 16"/>
</dbReference>
<evidence type="ECO:0008006" key="9">
    <source>
        <dbReference type="Google" id="ProtNLM"/>
    </source>
</evidence>
<keyword evidence="3" id="KW-0805">Transcription regulation</keyword>
<evidence type="ECO:0000256" key="5">
    <source>
        <dbReference type="ARBA" id="ARBA00023242"/>
    </source>
</evidence>
<evidence type="ECO:0000313" key="7">
    <source>
        <dbReference type="EMBL" id="KAB5519627.1"/>
    </source>
</evidence>
<dbReference type="PANTHER" id="PTHR13130">
    <property type="entry name" value="34 KDA TRANSCRIPTIONAL CO-ACTIVATOR-RELATED"/>
    <property type="match status" value="1"/>
</dbReference>
<proteinExistence type="inferred from homology"/>
<evidence type="ECO:0000313" key="8">
    <source>
        <dbReference type="Proteomes" id="UP000326939"/>
    </source>
</evidence>
<organism evidence="7 8">
    <name type="scientific">Salix brachista</name>
    <dbReference type="NCBI Taxonomy" id="2182728"/>
    <lineage>
        <taxon>Eukaryota</taxon>
        <taxon>Viridiplantae</taxon>
        <taxon>Streptophyta</taxon>
        <taxon>Embryophyta</taxon>
        <taxon>Tracheophyta</taxon>
        <taxon>Spermatophyta</taxon>
        <taxon>Magnoliopsida</taxon>
        <taxon>eudicotyledons</taxon>
        <taxon>Gunneridae</taxon>
        <taxon>Pentapetalae</taxon>
        <taxon>rosids</taxon>
        <taxon>fabids</taxon>
        <taxon>Malpighiales</taxon>
        <taxon>Salicaceae</taxon>
        <taxon>Saliceae</taxon>
        <taxon>Salix</taxon>
    </lineage>
</organism>
<reference evidence="8" key="1">
    <citation type="journal article" date="2019" name="Gigascience">
        <title>De novo genome assembly of the endangered Acer yangbiense, a plant species with extremely small populations endemic to Yunnan Province, China.</title>
        <authorList>
            <person name="Yang J."/>
            <person name="Wariss H.M."/>
            <person name="Tao L."/>
            <person name="Zhang R."/>
            <person name="Yun Q."/>
            <person name="Hollingsworth P."/>
            <person name="Dao Z."/>
            <person name="Luo G."/>
            <person name="Guo H."/>
            <person name="Ma Y."/>
            <person name="Sun W."/>
        </authorList>
    </citation>
    <scope>NUCLEOTIDE SEQUENCE [LARGE SCALE GENOMIC DNA]</scope>
    <source>
        <strain evidence="8">cv. br00</strain>
    </source>
</reference>
<dbReference type="AlphaFoldDB" id="A0A5N5JXT2"/>
<dbReference type="Pfam" id="PF11571">
    <property type="entry name" value="Med27"/>
    <property type="match status" value="1"/>
</dbReference>
<evidence type="ECO:0000256" key="6">
    <source>
        <dbReference type="SAM" id="MobiDB-lite"/>
    </source>
</evidence>
<keyword evidence="8" id="KW-1185">Reference proteome</keyword>
<comment type="subcellular location">
    <subcellularLocation>
        <location evidence="1">Nucleus</location>
    </subcellularLocation>
</comment>
<accession>A0A5N5JXT2</accession>
<evidence type="ECO:0000256" key="4">
    <source>
        <dbReference type="ARBA" id="ARBA00023163"/>
    </source>
</evidence>
<evidence type="ECO:0000256" key="1">
    <source>
        <dbReference type="ARBA" id="ARBA00004123"/>
    </source>
</evidence>
<protein>
    <recommendedName>
        <fullName evidence="9">Mediator of RNA polymerase II transcription subunit 27</fullName>
    </recommendedName>
</protein>
<dbReference type="GO" id="GO:0006357">
    <property type="term" value="P:regulation of transcription by RNA polymerase II"/>
    <property type="evidence" value="ECO:0007669"/>
    <property type="project" value="TreeGrafter"/>
</dbReference>
<name>A0A5N5JXT2_9ROSI</name>
<feature type="region of interest" description="Disordered" evidence="6">
    <location>
        <begin position="1"/>
        <end position="36"/>
    </location>
</feature>
<comment type="caution">
    <text evidence="7">The sequence shown here is derived from an EMBL/GenBank/DDBJ whole genome shotgun (WGS) entry which is preliminary data.</text>
</comment>
<evidence type="ECO:0000256" key="2">
    <source>
        <dbReference type="ARBA" id="ARBA00008048"/>
    </source>
</evidence>
<dbReference type="EMBL" id="VDCV01000016">
    <property type="protein sequence ID" value="KAB5519627.1"/>
    <property type="molecule type" value="Genomic_DNA"/>
</dbReference>
<keyword evidence="4" id="KW-0804">Transcription</keyword>
<dbReference type="GO" id="GO:0003713">
    <property type="term" value="F:transcription coactivator activity"/>
    <property type="evidence" value="ECO:0007669"/>
    <property type="project" value="TreeGrafter"/>
</dbReference>
<dbReference type="GO" id="GO:0016592">
    <property type="term" value="C:mediator complex"/>
    <property type="evidence" value="ECO:0007669"/>
    <property type="project" value="InterPro"/>
</dbReference>
<dbReference type="PANTHER" id="PTHR13130:SF4">
    <property type="entry name" value="MEDIATOR OF RNA POLYMERASE II TRANSCRIPTION SUBUNIT 27"/>
    <property type="match status" value="1"/>
</dbReference>
<keyword evidence="5" id="KW-0539">Nucleus</keyword>
<evidence type="ECO:0000256" key="3">
    <source>
        <dbReference type="ARBA" id="ARBA00023015"/>
    </source>
</evidence>
<gene>
    <name evidence="7" type="ORF">DKX38_023946</name>
</gene>
<dbReference type="InterPro" id="IPR021627">
    <property type="entry name" value="Mediator_Med27"/>
</dbReference>
<sequence length="479" mass="53638">MDVKHPLSIQQPMQLQEPPAAASQNPNPPSSTDAPPKQVALAMERLGQASRLIADVRLGADRLLEALFIAAVPHQRNKPLQLFVKEDASMRQHLQDLRSVGRQLEESGVLNETLRSRSNSWGLHLPVVCPDGAVVAYAWKRQLAGQAGASAVDRTRLALKAFTDQKRRFFPHLDEGQDVQSTEPASKKHCTSKDLWLNYQEELSDCKTLSDILTRLEKEMLNLKVLTYERLDWFKRASSLPASASENPLDTSKDHGFHSLSKLRTVSQSAAATDKIAIIELFFPSVFRAIISLHPAGSIDPDAVAFFSPDEFFLTLSLGDDSGWSGCLVWKTSKYYKSEFDSNLDAQLHFVDNMFPFIRQQGGSYIHARGFSVHHVFRKISEHAAMALQHFLGVSSRTALYSIVHWICCYQTLFTKVCSKCGKLLAMDRKSLLLLPPVYRPYRHFSTLQIASTQNNSLAKDQGLENLGAFHIGCFTEEL</sequence>